<accession>A0A438FG99</accession>
<dbReference type="Proteomes" id="UP000288805">
    <property type="component" value="Unassembled WGS sequence"/>
</dbReference>
<proteinExistence type="predicted"/>
<protein>
    <submittedName>
        <fullName evidence="2">Uncharacterized protein</fullName>
    </submittedName>
</protein>
<dbReference type="AlphaFoldDB" id="A0A438FG99"/>
<sequence>MASKRFVGAMAILAFVIPVMATAQCLQSEWYNLHELHYTTRNEAIITGNDVITLGHPWKEVVHMWCKRPLRQLWTEKLVIIVLEESASPTPAPSNPQHQHPTLLMGSLGPGVPLII</sequence>
<dbReference type="EMBL" id="QGNW01000913">
    <property type="protein sequence ID" value="RVW58998.1"/>
    <property type="molecule type" value="Genomic_DNA"/>
</dbReference>
<reference evidence="2 3" key="1">
    <citation type="journal article" date="2018" name="PLoS Genet.">
        <title>Population sequencing reveals clonal diversity and ancestral inbreeding in the grapevine cultivar Chardonnay.</title>
        <authorList>
            <person name="Roach M.J."/>
            <person name="Johnson D.L."/>
            <person name="Bohlmann J."/>
            <person name="van Vuuren H.J."/>
            <person name="Jones S.J."/>
            <person name="Pretorius I.S."/>
            <person name="Schmidt S.A."/>
            <person name="Borneman A.R."/>
        </authorList>
    </citation>
    <scope>NUCLEOTIDE SEQUENCE [LARGE SCALE GENOMIC DNA]</scope>
    <source>
        <strain evidence="3">cv. Chardonnay</strain>
        <tissue evidence="2">Leaf</tissue>
    </source>
</reference>
<feature type="chain" id="PRO_5019480374" evidence="1">
    <location>
        <begin position="22"/>
        <end position="116"/>
    </location>
</feature>
<evidence type="ECO:0000256" key="1">
    <source>
        <dbReference type="SAM" id="SignalP"/>
    </source>
</evidence>
<evidence type="ECO:0000313" key="2">
    <source>
        <dbReference type="EMBL" id="RVW58998.1"/>
    </source>
</evidence>
<keyword evidence="1" id="KW-0732">Signal</keyword>
<organism evidence="2 3">
    <name type="scientific">Vitis vinifera</name>
    <name type="common">Grape</name>
    <dbReference type="NCBI Taxonomy" id="29760"/>
    <lineage>
        <taxon>Eukaryota</taxon>
        <taxon>Viridiplantae</taxon>
        <taxon>Streptophyta</taxon>
        <taxon>Embryophyta</taxon>
        <taxon>Tracheophyta</taxon>
        <taxon>Spermatophyta</taxon>
        <taxon>Magnoliopsida</taxon>
        <taxon>eudicotyledons</taxon>
        <taxon>Gunneridae</taxon>
        <taxon>Pentapetalae</taxon>
        <taxon>rosids</taxon>
        <taxon>Vitales</taxon>
        <taxon>Vitaceae</taxon>
        <taxon>Viteae</taxon>
        <taxon>Vitis</taxon>
    </lineage>
</organism>
<comment type="caution">
    <text evidence="2">The sequence shown here is derived from an EMBL/GenBank/DDBJ whole genome shotgun (WGS) entry which is preliminary data.</text>
</comment>
<name>A0A438FG99_VITVI</name>
<gene>
    <name evidence="2" type="ORF">CK203_106024</name>
</gene>
<feature type="signal peptide" evidence="1">
    <location>
        <begin position="1"/>
        <end position="21"/>
    </location>
</feature>
<evidence type="ECO:0000313" key="3">
    <source>
        <dbReference type="Proteomes" id="UP000288805"/>
    </source>
</evidence>